<sequence length="554" mass="61225">PYKALPSTVEIVEVPASRCNSHKALPSTDDFVGVPDHRRTPYKALPSTVEIVEVPASHCISLAPTVEFVDVPLSMCDSLGPKTDIVEVSKSSKPNCNEPLQKIEIIDVVPQCLLEPEVLVDIIAPEEAFTPSCDCQDELLALATPCMLPPPFPALPPFLPPPPCDFPLPPFYPPPTNFPPPCSFGPLLDLFIAPQPPICGERSAPCGDFEQCSPLQINDLYLPPCPTFDSIPEFGFIPPPPFTGEFYPPPIFPPPIFPPGPECFPIPLLPPPSIGEFLPPCSFPGPIPDCAGPYFHNDFYPCFEEFHPFIPPFIPPPVPINEDCGPLFPPHFNELPNTFSGGPLLYPPPYVNNFLPQTPLLSTNDGFNPNCYPPQPEELFVCPPINYEFPLGNYPFPLCAEEFYPPPCEMPLPVFEEFVLSAYSEDFNPLPYQMFPPVTEDFYFPPCIYPPLGFLPPPAIFPPGLFPPLDFLPPHDFLPPQDFLLPPGFYPPPPMGYEDNHAICFNPSPVITRYETIYPHPPPDCCCPIIEAVYVSQIDPPPCSTILASCRIQV</sequence>
<gene>
    <name evidence="1" type="ORF">g.9095</name>
</gene>
<name>A0A1B6EGR1_9HEMI</name>
<proteinExistence type="predicted"/>
<dbReference type="EMBL" id="GEDC01000217">
    <property type="protein sequence ID" value="JAS37081.1"/>
    <property type="molecule type" value="Transcribed_RNA"/>
</dbReference>
<accession>A0A1B6EGR1</accession>
<evidence type="ECO:0000313" key="1">
    <source>
        <dbReference type="EMBL" id="JAS37081.1"/>
    </source>
</evidence>
<feature type="non-terminal residue" evidence="1">
    <location>
        <position position="1"/>
    </location>
</feature>
<organism evidence="1">
    <name type="scientific">Clastoptera arizonana</name>
    <name type="common">Arizona spittle bug</name>
    <dbReference type="NCBI Taxonomy" id="38151"/>
    <lineage>
        <taxon>Eukaryota</taxon>
        <taxon>Metazoa</taxon>
        <taxon>Ecdysozoa</taxon>
        <taxon>Arthropoda</taxon>
        <taxon>Hexapoda</taxon>
        <taxon>Insecta</taxon>
        <taxon>Pterygota</taxon>
        <taxon>Neoptera</taxon>
        <taxon>Paraneoptera</taxon>
        <taxon>Hemiptera</taxon>
        <taxon>Auchenorrhyncha</taxon>
        <taxon>Cercopoidea</taxon>
        <taxon>Clastopteridae</taxon>
        <taxon>Clastoptera</taxon>
    </lineage>
</organism>
<reference evidence="1" key="1">
    <citation type="submission" date="2015-12" db="EMBL/GenBank/DDBJ databases">
        <title>De novo transcriptome assembly of four potential Pierce s Disease insect vectors from Arizona vineyards.</title>
        <authorList>
            <person name="Tassone E.E."/>
        </authorList>
    </citation>
    <scope>NUCLEOTIDE SEQUENCE</scope>
</reference>
<protein>
    <submittedName>
        <fullName evidence="1">Uncharacterized protein</fullName>
    </submittedName>
</protein>
<dbReference type="AlphaFoldDB" id="A0A1B6EGR1"/>